<protein>
    <recommendedName>
        <fullName evidence="15">S-acyl fatty acid synthase thioesterase, medium chain</fullName>
        <ecNumber evidence="2">3.1.2.14</ecNumber>
    </recommendedName>
    <alternativeName>
        <fullName evidence="16">Oleoyl-ACP hydrolase</fullName>
    </alternativeName>
    <alternativeName>
        <fullName evidence="18">Thioesterase II</fullName>
    </alternativeName>
    <alternativeName>
        <fullName evidence="17">Thioesterase domain-containing protein 1</fullName>
    </alternativeName>
</protein>
<keyword evidence="6" id="KW-0443">Lipid metabolism</keyword>
<comment type="catalytic activity">
    <reaction evidence="11">
        <text>(9Z)-octadecenoyl-[ACP] + H2O = (9Z)-octadecenoate + holo-[ACP] + H(+)</text>
        <dbReference type="Rhea" id="RHEA:15057"/>
        <dbReference type="Rhea" id="RHEA-COMP:9685"/>
        <dbReference type="Rhea" id="RHEA-COMP:9924"/>
        <dbReference type="ChEBI" id="CHEBI:15377"/>
        <dbReference type="ChEBI" id="CHEBI:15378"/>
        <dbReference type="ChEBI" id="CHEBI:30823"/>
        <dbReference type="ChEBI" id="CHEBI:64479"/>
        <dbReference type="ChEBI" id="CHEBI:78783"/>
        <dbReference type="EC" id="3.1.2.14"/>
    </reaction>
</comment>
<keyword evidence="21" id="KW-1185">Reference proteome</keyword>
<dbReference type="EC" id="3.1.2.14" evidence="2"/>
<evidence type="ECO:0000256" key="11">
    <source>
        <dbReference type="ARBA" id="ARBA00048536"/>
    </source>
</evidence>
<evidence type="ECO:0000256" key="14">
    <source>
        <dbReference type="ARBA" id="ARBA00065224"/>
    </source>
</evidence>
<evidence type="ECO:0000256" key="4">
    <source>
        <dbReference type="ARBA" id="ARBA00022801"/>
    </source>
</evidence>
<proteinExistence type="inferred from homology"/>
<evidence type="ECO:0000313" key="21">
    <source>
        <dbReference type="Proteomes" id="UP000700334"/>
    </source>
</evidence>
<evidence type="ECO:0000313" key="20">
    <source>
        <dbReference type="EMBL" id="KAG8515978.1"/>
    </source>
</evidence>
<comment type="catalytic activity">
    <reaction evidence="10">
        <text>tetradecanoyl-CoA + H2O = tetradecanoate + CoA + H(+)</text>
        <dbReference type="Rhea" id="RHEA:40119"/>
        <dbReference type="ChEBI" id="CHEBI:15377"/>
        <dbReference type="ChEBI" id="CHEBI:15378"/>
        <dbReference type="ChEBI" id="CHEBI:30807"/>
        <dbReference type="ChEBI" id="CHEBI:57287"/>
        <dbReference type="ChEBI" id="CHEBI:57385"/>
    </reaction>
    <physiologicalReaction direction="left-to-right" evidence="10">
        <dbReference type="Rhea" id="RHEA:40120"/>
    </physiologicalReaction>
</comment>
<evidence type="ECO:0000256" key="1">
    <source>
        <dbReference type="ARBA" id="ARBA00007169"/>
    </source>
</evidence>
<evidence type="ECO:0000256" key="5">
    <source>
        <dbReference type="ARBA" id="ARBA00022832"/>
    </source>
</evidence>
<evidence type="ECO:0000256" key="16">
    <source>
        <dbReference type="ARBA" id="ARBA00075385"/>
    </source>
</evidence>
<comment type="catalytic activity">
    <reaction evidence="9">
        <text>dodecanoyl-CoA + H2O = dodecanoate + CoA + H(+)</text>
        <dbReference type="Rhea" id="RHEA:30135"/>
        <dbReference type="ChEBI" id="CHEBI:15377"/>
        <dbReference type="ChEBI" id="CHEBI:15378"/>
        <dbReference type="ChEBI" id="CHEBI:18262"/>
        <dbReference type="ChEBI" id="CHEBI:57287"/>
        <dbReference type="ChEBI" id="CHEBI:57375"/>
    </reaction>
    <physiologicalReaction direction="left-to-right" evidence="9">
        <dbReference type="Rhea" id="RHEA:30136"/>
    </physiologicalReaction>
</comment>
<evidence type="ECO:0000256" key="7">
    <source>
        <dbReference type="ARBA" id="ARBA00023160"/>
    </source>
</evidence>
<dbReference type="OrthoDB" id="541883at2759"/>
<accession>A0A8J6DRS9</accession>
<dbReference type="GO" id="GO:0051792">
    <property type="term" value="P:medium-chain fatty acid biosynthetic process"/>
    <property type="evidence" value="ECO:0007669"/>
    <property type="project" value="UniProtKB-ARBA"/>
</dbReference>
<evidence type="ECO:0000256" key="2">
    <source>
        <dbReference type="ARBA" id="ARBA00012480"/>
    </source>
</evidence>
<evidence type="ECO:0000256" key="3">
    <source>
        <dbReference type="ARBA" id="ARBA00022516"/>
    </source>
</evidence>
<comment type="subunit">
    <text evidence="14">Interacts (via C-terminus) with FASN.</text>
</comment>
<evidence type="ECO:0000256" key="15">
    <source>
        <dbReference type="ARBA" id="ARBA00073799"/>
    </source>
</evidence>
<dbReference type="SUPFAM" id="SSF53474">
    <property type="entry name" value="alpha/beta-Hydrolases"/>
    <property type="match status" value="1"/>
</dbReference>
<dbReference type="Gene3D" id="3.40.50.1820">
    <property type="entry name" value="alpha/beta hydrolase"/>
    <property type="match status" value="1"/>
</dbReference>
<dbReference type="EMBL" id="JAGFMF010011694">
    <property type="protein sequence ID" value="KAG8515978.1"/>
    <property type="molecule type" value="Genomic_DNA"/>
</dbReference>
<keyword evidence="7" id="KW-0275">Fatty acid biosynthesis</keyword>
<comment type="function">
    <text evidence="13">Contributes to the release of free fatty acids from fatty acid synthase (FASN). Has broad substrate specificity, giving rise to a range of free fatty acids with chain lengths between 10 and 16 carbon atoms (C10 - C16).</text>
</comment>
<feature type="non-terminal residue" evidence="20">
    <location>
        <position position="1"/>
    </location>
</feature>
<dbReference type="GO" id="GO:0016297">
    <property type="term" value="F:fatty acyl-[ACP] hydrolase activity"/>
    <property type="evidence" value="ECO:0007669"/>
    <property type="project" value="UniProtKB-EC"/>
</dbReference>
<dbReference type="Proteomes" id="UP000700334">
    <property type="component" value="Unassembled WGS sequence"/>
</dbReference>
<comment type="similarity">
    <text evidence="1">Belongs to the thioesterase family.</text>
</comment>
<dbReference type="AlphaFoldDB" id="A0A8J6DRS9"/>
<dbReference type="ESTHER" id="galpy-a0a8j6drs9">
    <property type="family name" value="Thioesterase"/>
</dbReference>
<dbReference type="InterPro" id="IPR001031">
    <property type="entry name" value="Thioesterase"/>
</dbReference>
<evidence type="ECO:0000259" key="19">
    <source>
        <dbReference type="Pfam" id="PF00975"/>
    </source>
</evidence>
<dbReference type="FunFam" id="3.40.50.1820:FF:000153">
    <property type="entry name" value="Surfactin synthase thioesterase subunit"/>
    <property type="match status" value="1"/>
</dbReference>
<evidence type="ECO:0000256" key="17">
    <source>
        <dbReference type="ARBA" id="ARBA00076433"/>
    </source>
</evidence>
<sequence>METSKAEAVRNEKVVNCLYQKPDALFRLVCFPWAGGGSIYFASWGQDFPNLVEVNSIRLAGRETRSQEPFPKDMLQTVDEIICALLPILQDKPFAFFGHSLGSLLAFLTASQLKAKYNLEPVHLFVSSTTPLLLKKYGKIIEERKLSEEEICQHIQDLGGTPQNIVEDKELLRQHIPQIKGDIQMVYNSNFDYLTKAILSCDITCFAGTEDIVDNVTDWKDLTSGSFRSHVLPGNHFYLMEPANKTFIKN</sequence>
<evidence type="ECO:0000256" key="6">
    <source>
        <dbReference type="ARBA" id="ARBA00023098"/>
    </source>
</evidence>
<dbReference type="InterPro" id="IPR029058">
    <property type="entry name" value="AB_hydrolase_fold"/>
</dbReference>
<dbReference type="PANTHER" id="PTHR11487:SF0">
    <property type="entry name" value="S-ACYL FATTY ACID SYNTHASE THIOESTERASE, MEDIUM CHAIN"/>
    <property type="match status" value="1"/>
</dbReference>
<comment type="catalytic activity">
    <reaction evidence="12">
        <text>hexadecanoyl-CoA + H2O = hexadecanoate + CoA + H(+)</text>
        <dbReference type="Rhea" id="RHEA:16645"/>
        <dbReference type="ChEBI" id="CHEBI:7896"/>
        <dbReference type="ChEBI" id="CHEBI:15377"/>
        <dbReference type="ChEBI" id="CHEBI:15378"/>
        <dbReference type="ChEBI" id="CHEBI:57287"/>
        <dbReference type="ChEBI" id="CHEBI:57379"/>
    </reaction>
    <physiologicalReaction direction="left-to-right" evidence="12">
        <dbReference type="Rhea" id="RHEA:16646"/>
    </physiologicalReaction>
</comment>
<dbReference type="PANTHER" id="PTHR11487">
    <property type="entry name" value="THIOESTERASE"/>
    <property type="match status" value="1"/>
</dbReference>
<evidence type="ECO:0000256" key="8">
    <source>
        <dbReference type="ARBA" id="ARBA00047969"/>
    </source>
</evidence>
<gene>
    <name evidence="20" type="ORF">J0S82_007270</name>
</gene>
<evidence type="ECO:0000256" key="9">
    <source>
        <dbReference type="ARBA" id="ARBA00048074"/>
    </source>
</evidence>
<keyword evidence="3" id="KW-0444">Lipid biosynthesis</keyword>
<evidence type="ECO:0000256" key="13">
    <source>
        <dbReference type="ARBA" id="ARBA00053731"/>
    </source>
</evidence>
<feature type="domain" description="Thioesterase" evidence="19">
    <location>
        <begin position="27"/>
        <end position="243"/>
    </location>
</feature>
<name>A0A8J6DRS9_GALPY</name>
<comment type="catalytic activity">
    <reaction evidence="8">
        <text>decanoyl-CoA + H2O = decanoate + CoA + H(+)</text>
        <dbReference type="Rhea" id="RHEA:40059"/>
        <dbReference type="ChEBI" id="CHEBI:15377"/>
        <dbReference type="ChEBI" id="CHEBI:15378"/>
        <dbReference type="ChEBI" id="CHEBI:27689"/>
        <dbReference type="ChEBI" id="CHEBI:57287"/>
        <dbReference type="ChEBI" id="CHEBI:61430"/>
    </reaction>
    <physiologicalReaction direction="left-to-right" evidence="8">
        <dbReference type="Rhea" id="RHEA:40060"/>
    </physiologicalReaction>
</comment>
<comment type="caution">
    <text evidence="20">The sequence shown here is derived from an EMBL/GenBank/DDBJ whole genome shotgun (WGS) entry which is preliminary data.</text>
</comment>
<dbReference type="Pfam" id="PF00975">
    <property type="entry name" value="Thioesterase"/>
    <property type="match status" value="1"/>
</dbReference>
<organism evidence="20 21">
    <name type="scientific">Galemys pyrenaicus</name>
    <name type="common">Iberian desman</name>
    <name type="synonym">Pyrenean desman</name>
    <dbReference type="NCBI Taxonomy" id="202257"/>
    <lineage>
        <taxon>Eukaryota</taxon>
        <taxon>Metazoa</taxon>
        <taxon>Chordata</taxon>
        <taxon>Craniata</taxon>
        <taxon>Vertebrata</taxon>
        <taxon>Euteleostomi</taxon>
        <taxon>Mammalia</taxon>
        <taxon>Eutheria</taxon>
        <taxon>Laurasiatheria</taxon>
        <taxon>Eulipotyphla</taxon>
        <taxon>Talpidae</taxon>
        <taxon>Galemys</taxon>
    </lineage>
</organism>
<keyword evidence="5" id="KW-0276">Fatty acid metabolism</keyword>
<evidence type="ECO:0000256" key="12">
    <source>
        <dbReference type="ARBA" id="ARBA00052691"/>
    </source>
</evidence>
<keyword evidence="4" id="KW-0378">Hydrolase</keyword>
<evidence type="ECO:0000256" key="10">
    <source>
        <dbReference type="ARBA" id="ARBA00048180"/>
    </source>
</evidence>
<reference evidence="20" key="1">
    <citation type="journal article" date="2021" name="Evol. Appl.">
        <title>The genome of the Pyrenean desman and the effects of bottlenecks and inbreeding on the genomic landscape of an endangered species.</title>
        <authorList>
            <person name="Escoda L."/>
            <person name="Castresana J."/>
        </authorList>
    </citation>
    <scope>NUCLEOTIDE SEQUENCE</scope>
    <source>
        <strain evidence="20">IBE-C5619</strain>
    </source>
</reference>
<evidence type="ECO:0000256" key="18">
    <source>
        <dbReference type="ARBA" id="ARBA00079653"/>
    </source>
</evidence>
<dbReference type="InterPro" id="IPR012223">
    <property type="entry name" value="TEII"/>
</dbReference>